<dbReference type="Proteomes" id="UP001556653">
    <property type="component" value="Unassembled WGS sequence"/>
</dbReference>
<name>A0ABV3S7M0_9GAMM</name>
<protein>
    <submittedName>
        <fullName evidence="3">PTS fructose transporter subunit IIA</fullName>
    </submittedName>
</protein>
<dbReference type="Pfam" id="PF03610">
    <property type="entry name" value="EIIA-man"/>
    <property type="match status" value="1"/>
</dbReference>
<dbReference type="PANTHER" id="PTHR33799:SF1">
    <property type="entry name" value="PTS SYSTEM MANNOSE-SPECIFIC EIIAB COMPONENT-RELATED"/>
    <property type="match status" value="1"/>
</dbReference>
<keyword evidence="4" id="KW-1185">Reference proteome</keyword>
<proteinExistence type="predicted"/>
<dbReference type="EMBL" id="JBAKFJ010000001">
    <property type="protein sequence ID" value="MEX0385478.1"/>
    <property type="molecule type" value="Genomic_DNA"/>
</dbReference>
<keyword evidence="1" id="KW-0808">Transferase</keyword>
<reference evidence="3 4" key="1">
    <citation type="submission" date="2024-02" db="EMBL/GenBank/DDBJ databases">
        <title>New especies of Spiribacter isolated from saline water.</title>
        <authorList>
            <person name="Leon M.J."/>
            <person name="De La Haba R."/>
            <person name="Sanchez-Porro C."/>
            <person name="Ventosa A."/>
        </authorList>
    </citation>
    <scope>NUCLEOTIDE SEQUENCE [LARGE SCALE GENOMIC DNA]</scope>
    <source>
        <strain evidence="4">ag22IC4-227</strain>
    </source>
</reference>
<dbReference type="SUPFAM" id="SSF53062">
    <property type="entry name" value="PTS system fructose IIA component-like"/>
    <property type="match status" value="1"/>
</dbReference>
<dbReference type="InterPro" id="IPR036662">
    <property type="entry name" value="PTS_EIIA_man-typ_sf"/>
</dbReference>
<evidence type="ECO:0000256" key="1">
    <source>
        <dbReference type="ARBA" id="ARBA00022679"/>
    </source>
</evidence>
<dbReference type="Gene3D" id="3.40.50.510">
    <property type="entry name" value="Phosphotransferase system, mannose-type IIA component"/>
    <property type="match status" value="1"/>
</dbReference>
<evidence type="ECO:0000313" key="3">
    <source>
        <dbReference type="EMBL" id="MEX0385478.1"/>
    </source>
</evidence>
<feature type="domain" description="PTS EIIA type-4" evidence="2">
    <location>
        <begin position="2"/>
        <end position="124"/>
    </location>
</feature>
<evidence type="ECO:0000313" key="4">
    <source>
        <dbReference type="Proteomes" id="UP001556653"/>
    </source>
</evidence>
<accession>A0ABV3S7M0</accession>
<comment type="caution">
    <text evidence="3">The sequence shown here is derived from an EMBL/GenBank/DDBJ whole genome shotgun (WGS) entry which is preliminary data.</text>
</comment>
<dbReference type="RefSeq" id="WP_367965963.1">
    <property type="nucleotide sequence ID" value="NZ_JBAKFI010000003.1"/>
</dbReference>
<sequence length="142" mass="14385">MSAGLLLITHPGVGIALQETAEAILGRLPLEMAALSPQDAESPEAAHGRADALADQLDQGDGVVILTDAYGATPGNLAVALGRARGYPVITGLNLPMLLRTLNYPWLPMDALAETALAAARSGILQATPPAADTDGEGHGSG</sequence>
<gene>
    <name evidence="3" type="ORF">V6X64_00525</name>
</gene>
<dbReference type="PANTHER" id="PTHR33799">
    <property type="entry name" value="PTS PERMEASE-RELATED-RELATED"/>
    <property type="match status" value="1"/>
</dbReference>
<organism evidence="3 4">
    <name type="scientific">Spiribacter onubensis</name>
    <dbReference type="NCBI Taxonomy" id="3122420"/>
    <lineage>
        <taxon>Bacteria</taxon>
        <taxon>Pseudomonadati</taxon>
        <taxon>Pseudomonadota</taxon>
        <taxon>Gammaproteobacteria</taxon>
        <taxon>Chromatiales</taxon>
        <taxon>Ectothiorhodospiraceae</taxon>
        <taxon>Spiribacter</taxon>
    </lineage>
</organism>
<evidence type="ECO:0000259" key="2">
    <source>
        <dbReference type="PROSITE" id="PS51096"/>
    </source>
</evidence>
<dbReference type="InterPro" id="IPR051471">
    <property type="entry name" value="Bacterial_PTS_sugar_comp"/>
</dbReference>
<dbReference type="InterPro" id="IPR004701">
    <property type="entry name" value="PTS_EIIA_man-typ"/>
</dbReference>
<dbReference type="PROSITE" id="PS51096">
    <property type="entry name" value="PTS_EIIA_TYPE_4"/>
    <property type="match status" value="1"/>
</dbReference>